<reference evidence="1 2" key="1">
    <citation type="submission" date="2016-08" db="EMBL/GenBank/DDBJ databases">
        <authorList>
            <person name="Loux V."/>
            <person name="Rue O."/>
        </authorList>
    </citation>
    <scope>NUCLEOTIDE SEQUENCE [LARGE SCALE GENOMIC DNA]</scope>
    <source>
        <strain evidence="1 2">AFSSA_08CEB44bac</strain>
    </source>
</reference>
<evidence type="ECO:0000313" key="2">
    <source>
        <dbReference type="Proteomes" id="UP000242164"/>
    </source>
</evidence>
<accession>A0AAX2CL60</accession>
<gene>
    <name evidence="1" type="ORF">BCB44BAC_03530</name>
</gene>
<dbReference type="PANTHER" id="PTHR43035:SF1">
    <property type="entry name" value="FATTY ACID REPRESSION MUTANT PROTEIN 2-RELATED"/>
    <property type="match status" value="1"/>
</dbReference>
<dbReference type="InterPro" id="IPR033877">
    <property type="entry name" value="Frm2/Hbn1"/>
</dbReference>
<evidence type="ECO:0000313" key="1">
    <source>
        <dbReference type="EMBL" id="SCM01624.1"/>
    </source>
</evidence>
<dbReference type="PANTHER" id="PTHR43035">
    <property type="entry name" value="FATTY ACID REPRESSION MUTANT PROTEIN 2-RELATED"/>
    <property type="match status" value="1"/>
</dbReference>
<protein>
    <submittedName>
        <fullName evidence="1">Uncharacterized protein</fullName>
    </submittedName>
</protein>
<dbReference type="AlphaFoldDB" id="A0AAX2CL60"/>
<dbReference type="GO" id="GO:0034599">
    <property type="term" value="P:cellular response to oxidative stress"/>
    <property type="evidence" value="ECO:0007669"/>
    <property type="project" value="InterPro"/>
</dbReference>
<sequence>MLQFVIWTVLEIEGFGATLQQYNPLIDDEVKKEWNVPEIWEIIA</sequence>
<dbReference type="EMBL" id="FMIK01000048">
    <property type="protein sequence ID" value="SCM01624.1"/>
    <property type="molecule type" value="Genomic_DNA"/>
</dbReference>
<comment type="caution">
    <text evidence="1">The sequence shown here is derived from an EMBL/GenBank/DDBJ whole genome shotgun (WGS) entry which is preliminary data.</text>
</comment>
<proteinExistence type="predicted"/>
<organism evidence="1 2">
    <name type="scientific">Bacillus cytotoxicus</name>
    <dbReference type="NCBI Taxonomy" id="580165"/>
    <lineage>
        <taxon>Bacteria</taxon>
        <taxon>Bacillati</taxon>
        <taxon>Bacillota</taxon>
        <taxon>Bacilli</taxon>
        <taxon>Bacillales</taxon>
        <taxon>Bacillaceae</taxon>
        <taxon>Bacillus</taxon>
        <taxon>Bacillus cereus group</taxon>
    </lineage>
</organism>
<dbReference type="GO" id="GO:0016491">
    <property type="term" value="F:oxidoreductase activity"/>
    <property type="evidence" value="ECO:0007669"/>
    <property type="project" value="InterPro"/>
</dbReference>
<dbReference type="Gene3D" id="3.40.109.10">
    <property type="entry name" value="NADH Oxidase"/>
    <property type="match status" value="1"/>
</dbReference>
<dbReference type="InterPro" id="IPR000415">
    <property type="entry name" value="Nitroreductase-like"/>
</dbReference>
<dbReference type="SUPFAM" id="SSF55469">
    <property type="entry name" value="FMN-dependent nitroreductase-like"/>
    <property type="match status" value="1"/>
</dbReference>
<dbReference type="Proteomes" id="UP000242164">
    <property type="component" value="Unassembled WGS sequence"/>
</dbReference>
<name>A0AAX2CL60_9BACI</name>